<accession>A0A2T7NF99</accession>
<comment type="caution">
    <text evidence="1">The sequence shown here is derived from an EMBL/GenBank/DDBJ whole genome shotgun (WGS) entry which is preliminary data.</text>
</comment>
<dbReference type="Proteomes" id="UP000245119">
    <property type="component" value="Linkage Group LG13"/>
</dbReference>
<dbReference type="EMBL" id="PZQS01000013">
    <property type="protein sequence ID" value="PVD19840.1"/>
    <property type="molecule type" value="Genomic_DNA"/>
</dbReference>
<evidence type="ECO:0000313" key="2">
    <source>
        <dbReference type="Proteomes" id="UP000245119"/>
    </source>
</evidence>
<proteinExistence type="predicted"/>
<name>A0A2T7NF99_POMCA</name>
<evidence type="ECO:0000313" key="1">
    <source>
        <dbReference type="EMBL" id="PVD19840.1"/>
    </source>
</evidence>
<organism evidence="1 2">
    <name type="scientific">Pomacea canaliculata</name>
    <name type="common">Golden apple snail</name>
    <dbReference type="NCBI Taxonomy" id="400727"/>
    <lineage>
        <taxon>Eukaryota</taxon>
        <taxon>Metazoa</taxon>
        <taxon>Spiralia</taxon>
        <taxon>Lophotrochozoa</taxon>
        <taxon>Mollusca</taxon>
        <taxon>Gastropoda</taxon>
        <taxon>Caenogastropoda</taxon>
        <taxon>Architaenioglossa</taxon>
        <taxon>Ampullarioidea</taxon>
        <taxon>Ampullariidae</taxon>
        <taxon>Pomacea</taxon>
    </lineage>
</organism>
<protein>
    <submittedName>
        <fullName evidence="1">Uncharacterized protein</fullName>
    </submittedName>
</protein>
<reference evidence="1 2" key="1">
    <citation type="submission" date="2018-04" db="EMBL/GenBank/DDBJ databases">
        <title>The genome of golden apple snail Pomacea canaliculata provides insight into stress tolerance and invasive adaptation.</title>
        <authorList>
            <person name="Liu C."/>
            <person name="Liu B."/>
            <person name="Ren Y."/>
            <person name="Zhang Y."/>
            <person name="Wang H."/>
            <person name="Li S."/>
            <person name="Jiang F."/>
            <person name="Yin L."/>
            <person name="Zhang G."/>
            <person name="Qian W."/>
            <person name="Fan W."/>
        </authorList>
    </citation>
    <scope>NUCLEOTIDE SEQUENCE [LARGE SCALE GENOMIC DNA]</scope>
    <source>
        <strain evidence="1">SZHN2017</strain>
        <tissue evidence="1">Muscle</tissue>
    </source>
</reference>
<keyword evidence="2" id="KW-1185">Reference proteome</keyword>
<sequence length="185" mass="20280">MPPPHYYHPTFLPDNSGSRWHMRRETKLLHPIPHPTPLPYLLSGTHVGWLRCVCLAMAPTAYPRGVGFSEATICPAMKLARPSKCEGVTGAAVHDGVVWTVHPPFVCGEEQSLEWNHEQNGAGTDTATSRSPLACAQGEATAGWVEQQVKKLVSSDNSLHICYRLSVVVDTHHNITSQTSTQVHT</sequence>
<gene>
    <name evidence="1" type="ORF">C0Q70_20333</name>
</gene>
<dbReference type="AlphaFoldDB" id="A0A2T7NF99"/>